<proteinExistence type="predicted"/>
<protein>
    <submittedName>
        <fullName evidence="3">Phage head morphogenesis domain protein</fullName>
    </submittedName>
</protein>
<name>A0ABZ0US50_9RICK</name>
<dbReference type="InterPro" id="IPR006528">
    <property type="entry name" value="Phage_head_morphogenesis_dom"/>
</dbReference>
<evidence type="ECO:0000313" key="3">
    <source>
        <dbReference type="EMBL" id="WPY00858.1"/>
    </source>
</evidence>
<feature type="domain" description="Phage head morphogenesis" evidence="2">
    <location>
        <begin position="54"/>
        <end position="102"/>
    </location>
</feature>
<reference evidence="3 4" key="1">
    <citation type="submission" date="2022-10" db="EMBL/GenBank/DDBJ databases">
        <title>Host association and intracellularity evolved multiple times independently in the Rickettsiales.</title>
        <authorList>
            <person name="Castelli M."/>
            <person name="Nardi T."/>
            <person name="Gammuto L."/>
            <person name="Bellinzona G."/>
            <person name="Sabaneyeva E."/>
            <person name="Potekhin A."/>
            <person name="Serra V."/>
            <person name="Petroni G."/>
            <person name="Sassera D."/>
        </authorList>
    </citation>
    <scope>NUCLEOTIDE SEQUENCE [LARGE SCALE GENOMIC DNA]</scope>
    <source>
        <strain evidence="3 4">Kr 154-4</strain>
    </source>
</reference>
<dbReference type="Pfam" id="PF04233">
    <property type="entry name" value="Phage_Mu_F"/>
    <property type="match status" value="1"/>
</dbReference>
<dbReference type="RefSeq" id="WP_323737688.1">
    <property type="nucleotide sequence ID" value="NZ_CP112932.1"/>
</dbReference>
<keyword evidence="4" id="KW-1185">Reference proteome</keyword>
<dbReference type="EMBL" id="CP112932">
    <property type="protein sequence ID" value="WPY00858.1"/>
    <property type="molecule type" value="Genomic_DNA"/>
</dbReference>
<gene>
    <name evidence="3" type="ORF">Trichorick_00748</name>
</gene>
<sequence>MIYWPSYDSFKMVCFVQRRDLYIEKHYNPAYHKAFVAYLRYGTAITVPYYVIKAASPEHYIWRTQEDNKVRLTHAANNGKVFAWDKPPATGHPGQQRNCRCWAEPVMVIIEDLSKVEALIKMTDTKTWPEPPINGILREGLASKTKPRNRKEKSLYDQYGGE</sequence>
<organism evidence="3 4">
    <name type="scientific">Candidatus Trichorickettsia mobilis</name>
    <dbReference type="NCBI Taxonomy" id="1346319"/>
    <lineage>
        <taxon>Bacteria</taxon>
        <taxon>Pseudomonadati</taxon>
        <taxon>Pseudomonadota</taxon>
        <taxon>Alphaproteobacteria</taxon>
        <taxon>Rickettsiales</taxon>
        <taxon>Rickettsiaceae</taxon>
        <taxon>Rickettsieae</taxon>
        <taxon>Candidatus Trichorickettsia</taxon>
    </lineage>
</organism>
<evidence type="ECO:0000256" key="1">
    <source>
        <dbReference type="SAM" id="MobiDB-lite"/>
    </source>
</evidence>
<accession>A0ABZ0US50</accession>
<evidence type="ECO:0000259" key="2">
    <source>
        <dbReference type="Pfam" id="PF04233"/>
    </source>
</evidence>
<feature type="region of interest" description="Disordered" evidence="1">
    <location>
        <begin position="138"/>
        <end position="162"/>
    </location>
</feature>
<evidence type="ECO:0000313" key="4">
    <source>
        <dbReference type="Proteomes" id="UP001326613"/>
    </source>
</evidence>
<dbReference type="Proteomes" id="UP001326613">
    <property type="component" value="Chromosome"/>
</dbReference>